<dbReference type="RefSeq" id="XP_002480649.1">
    <property type="nucleotide sequence ID" value="XM_002480604.1"/>
</dbReference>
<dbReference type="PhylomeDB" id="B8M6Z5"/>
<evidence type="ECO:0000313" key="1">
    <source>
        <dbReference type="EMBL" id="EED20215.1"/>
    </source>
</evidence>
<dbReference type="Proteomes" id="UP000001745">
    <property type="component" value="Unassembled WGS sequence"/>
</dbReference>
<dbReference type="EMBL" id="EQ962654">
    <property type="protein sequence ID" value="EED20215.1"/>
    <property type="molecule type" value="Genomic_DNA"/>
</dbReference>
<proteinExistence type="predicted"/>
<dbReference type="GeneID" id="8104295"/>
<name>B8M6Z5_TALSN</name>
<reference evidence="2" key="1">
    <citation type="journal article" date="2015" name="Genome Announc.">
        <title>Genome sequence of the AIDS-associated pathogen Penicillium marneffei (ATCC18224) and its near taxonomic relative Talaromyces stipitatus (ATCC10500).</title>
        <authorList>
            <person name="Nierman W.C."/>
            <person name="Fedorova-Abrams N.D."/>
            <person name="Andrianopoulos A."/>
        </authorList>
    </citation>
    <scope>NUCLEOTIDE SEQUENCE [LARGE SCALE GENOMIC DNA]</scope>
    <source>
        <strain evidence="2">ATCC 10500 / CBS 375.48 / QM 6759 / NRRL 1006</strain>
    </source>
</reference>
<accession>B8M6Z5</accession>
<dbReference type="VEuPathDB" id="FungiDB:TSTA_034530"/>
<protein>
    <submittedName>
        <fullName evidence="1">Uncharacterized protein</fullName>
    </submittedName>
</protein>
<dbReference type="AlphaFoldDB" id="B8M6Z5"/>
<dbReference type="InParanoid" id="B8M6Z5"/>
<evidence type="ECO:0000313" key="2">
    <source>
        <dbReference type="Proteomes" id="UP000001745"/>
    </source>
</evidence>
<organism evidence="1 2">
    <name type="scientific">Talaromyces stipitatus (strain ATCC 10500 / CBS 375.48 / QM 6759 / NRRL 1006)</name>
    <name type="common">Penicillium stipitatum</name>
    <dbReference type="NCBI Taxonomy" id="441959"/>
    <lineage>
        <taxon>Eukaryota</taxon>
        <taxon>Fungi</taxon>
        <taxon>Dikarya</taxon>
        <taxon>Ascomycota</taxon>
        <taxon>Pezizomycotina</taxon>
        <taxon>Eurotiomycetes</taxon>
        <taxon>Eurotiomycetidae</taxon>
        <taxon>Eurotiales</taxon>
        <taxon>Trichocomaceae</taxon>
        <taxon>Talaromyces</taxon>
        <taxon>Talaromyces sect. Talaromyces</taxon>
    </lineage>
</organism>
<gene>
    <name evidence="1" type="ORF">TSTA_034530</name>
</gene>
<sequence length="202" mass="23027">MVGKIEEFGRTILALHWIKDAIIDNGNTLKIYGDADDTIPSSPTIKSISPSSIQKLRRYVNIIEKSIDRIKDILDEAIPGLARRIETFNQGSFIMADLGELHRESFAKAKRQVKAVDALYVKDANRLIKRRHDGDLLKIHKQYVLDERQPEEEEVTIEPQNLVIIYKIYGVGGLQNISQILVVDLMGHDTWRQKITTSLKAH</sequence>
<dbReference type="HOGENOM" id="CLU_094692_0_0_1"/>
<keyword evidence="2" id="KW-1185">Reference proteome</keyword>